<dbReference type="AlphaFoldDB" id="A0A839SXC9"/>
<name>A0A839SXC9_AZOMA</name>
<protein>
    <submittedName>
        <fullName evidence="1">Uncharacterized protein</fullName>
    </submittedName>
</protein>
<comment type="caution">
    <text evidence="1">The sequence shown here is derived from an EMBL/GenBank/DDBJ whole genome shotgun (WGS) entry which is preliminary data.</text>
</comment>
<keyword evidence="2" id="KW-1185">Reference proteome</keyword>
<dbReference type="Proteomes" id="UP000549250">
    <property type="component" value="Unassembled WGS sequence"/>
</dbReference>
<organism evidence="1 2">
    <name type="scientific">Azomonas macrocytogenes</name>
    <name type="common">Azotobacter macrocytogenes</name>
    <dbReference type="NCBI Taxonomy" id="69962"/>
    <lineage>
        <taxon>Bacteria</taxon>
        <taxon>Pseudomonadati</taxon>
        <taxon>Pseudomonadota</taxon>
        <taxon>Gammaproteobacteria</taxon>
        <taxon>Pseudomonadales</taxon>
        <taxon>Pseudomonadaceae</taxon>
        <taxon>Azomonas</taxon>
    </lineage>
</organism>
<reference evidence="1 2" key="1">
    <citation type="submission" date="2020-08" db="EMBL/GenBank/DDBJ databases">
        <title>Genomic Encyclopedia of Type Strains, Phase III (KMG-III): the genomes of soil and plant-associated and newly described type strains.</title>
        <authorList>
            <person name="Whitman W."/>
        </authorList>
    </citation>
    <scope>NUCLEOTIDE SEQUENCE [LARGE SCALE GENOMIC DNA]</scope>
    <source>
        <strain evidence="1 2">CECT 4462</strain>
    </source>
</reference>
<accession>A0A839SXC9</accession>
<evidence type="ECO:0000313" key="2">
    <source>
        <dbReference type="Proteomes" id="UP000549250"/>
    </source>
</evidence>
<evidence type="ECO:0000313" key="1">
    <source>
        <dbReference type="EMBL" id="MBB3102017.1"/>
    </source>
</evidence>
<proteinExistence type="predicted"/>
<sequence length="29" mass="3356">MIDEFMADNGLDDEFNDIDALDCLLEKHL</sequence>
<dbReference type="EMBL" id="JACHXI010000001">
    <property type="protein sequence ID" value="MBB3102017.1"/>
    <property type="molecule type" value="Genomic_DNA"/>
</dbReference>
<gene>
    <name evidence="1" type="ORF">FHR87_000377</name>
</gene>